<reference evidence="2" key="1">
    <citation type="journal article" date="2020" name="bioRxiv">
        <title>Hybrid origin of Populus tomentosa Carr. identified through genome sequencing and phylogenomic analysis.</title>
        <authorList>
            <person name="An X."/>
            <person name="Gao K."/>
            <person name="Chen Z."/>
            <person name="Li J."/>
            <person name="Yang X."/>
            <person name="Yang X."/>
            <person name="Zhou J."/>
            <person name="Guo T."/>
            <person name="Zhao T."/>
            <person name="Huang S."/>
            <person name="Miao D."/>
            <person name="Khan W.U."/>
            <person name="Rao P."/>
            <person name="Ye M."/>
            <person name="Lei B."/>
            <person name="Liao W."/>
            <person name="Wang J."/>
            <person name="Ji L."/>
            <person name="Li Y."/>
            <person name="Guo B."/>
            <person name="Mustafa N.S."/>
            <person name="Li S."/>
            <person name="Yun Q."/>
            <person name="Keller S.R."/>
            <person name="Mao J."/>
            <person name="Zhang R."/>
            <person name="Strauss S.H."/>
        </authorList>
    </citation>
    <scope>NUCLEOTIDE SEQUENCE</scope>
    <source>
        <strain evidence="2">GM15</strain>
        <tissue evidence="2">Leaf</tissue>
    </source>
</reference>
<dbReference type="GO" id="GO:0070628">
    <property type="term" value="F:proteasome binding"/>
    <property type="evidence" value="ECO:0007669"/>
    <property type="project" value="TreeGrafter"/>
</dbReference>
<accession>A0A8X7XWL6</accession>
<evidence type="ECO:0000259" key="1">
    <source>
        <dbReference type="PROSITE" id="PS51917"/>
    </source>
</evidence>
<keyword evidence="3" id="KW-1185">Reference proteome</keyword>
<dbReference type="InterPro" id="IPR044868">
    <property type="entry name" value="Rpn13/ADRM1_Pru"/>
</dbReference>
<dbReference type="PANTHER" id="PTHR12225">
    <property type="entry name" value="ADHESION REGULATING MOLECULE 1 110 KDA CELL MEMBRANE GLYCOPROTEIN"/>
    <property type="match status" value="1"/>
</dbReference>
<dbReference type="Proteomes" id="UP000886885">
    <property type="component" value="Chromosome 18D"/>
</dbReference>
<evidence type="ECO:0000313" key="3">
    <source>
        <dbReference type="Proteomes" id="UP000886885"/>
    </source>
</evidence>
<proteinExistence type="predicted"/>
<dbReference type="PROSITE" id="PS51917">
    <property type="entry name" value="PRU"/>
    <property type="match status" value="1"/>
</dbReference>
<dbReference type="AlphaFoldDB" id="A0A8X7XWL6"/>
<organism evidence="2 3">
    <name type="scientific">Populus tomentosa</name>
    <name type="common">Chinese white poplar</name>
    <dbReference type="NCBI Taxonomy" id="118781"/>
    <lineage>
        <taxon>Eukaryota</taxon>
        <taxon>Viridiplantae</taxon>
        <taxon>Streptophyta</taxon>
        <taxon>Embryophyta</taxon>
        <taxon>Tracheophyta</taxon>
        <taxon>Spermatophyta</taxon>
        <taxon>Magnoliopsida</taxon>
        <taxon>eudicotyledons</taxon>
        <taxon>Gunneridae</taxon>
        <taxon>Pentapetalae</taxon>
        <taxon>rosids</taxon>
        <taxon>fabids</taxon>
        <taxon>Malpighiales</taxon>
        <taxon>Salicaceae</taxon>
        <taxon>Saliceae</taxon>
        <taxon>Populus</taxon>
    </lineage>
</organism>
<sequence>MKLYRGSMRKMGSSSVEDIPVMQYIVLEFLAGKMVFYGKKVVPDSRKGLVRIGRGGEGLLHFQRLDRNLNAVEDVSYLLLCF</sequence>
<dbReference type="GO" id="GO:0061133">
    <property type="term" value="F:endopeptidase activator activity"/>
    <property type="evidence" value="ECO:0007669"/>
    <property type="project" value="TreeGrafter"/>
</dbReference>
<dbReference type="EMBL" id="JAAWWB010000036">
    <property type="protein sequence ID" value="KAG6739961.1"/>
    <property type="molecule type" value="Genomic_DNA"/>
</dbReference>
<comment type="caution">
    <text evidence="2">The sequence shown here is derived from an EMBL/GenBank/DDBJ whole genome shotgun (WGS) entry which is preliminary data.</text>
</comment>
<evidence type="ECO:0000313" key="2">
    <source>
        <dbReference type="EMBL" id="KAG6739961.1"/>
    </source>
</evidence>
<feature type="domain" description="Pru" evidence="1">
    <location>
        <begin position="21"/>
        <end position="82"/>
    </location>
</feature>
<dbReference type="OrthoDB" id="340431at2759"/>
<gene>
    <name evidence="2" type="ORF">POTOM_057587</name>
</gene>
<dbReference type="GO" id="GO:0005737">
    <property type="term" value="C:cytoplasm"/>
    <property type="evidence" value="ECO:0007669"/>
    <property type="project" value="InterPro"/>
</dbReference>
<dbReference type="Pfam" id="PF04683">
    <property type="entry name" value="Rpn13_ADRM1_Pru"/>
    <property type="match status" value="1"/>
</dbReference>
<name>A0A8X7XWL6_POPTO</name>
<dbReference type="InterPro" id="IPR006773">
    <property type="entry name" value="Rpn13/ADRM1"/>
</dbReference>
<dbReference type="GO" id="GO:0005634">
    <property type="term" value="C:nucleus"/>
    <property type="evidence" value="ECO:0007669"/>
    <property type="project" value="InterPro"/>
</dbReference>
<dbReference type="GO" id="GO:0008541">
    <property type="term" value="C:proteasome regulatory particle, lid subcomplex"/>
    <property type="evidence" value="ECO:0007669"/>
    <property type="project" value="TreeGrafter"/>
</dbReference>
<dbReference type="PANTHER" id="PTHR12225:SF0">
    <property type="entry name" value="PROTEASOMAL UBIQUITIN RECEPTOR ADRM1"/>
    <property type="match status" value="1"/>
</dbReference>
<protein>
    <recommendedName>
        <fullName evidence="1">Pru domain-containing protein</fullName>
    </recommendedName>
</protein>